<dbReference type="EMBL" id="QTTY01000007">
    <property type="protein sequence ID" value="REF38763.1"/>
    <property type="molecule type" value="Genomic_DNA"/>
</dbReference>
<comment type="subcellular location">
    <subcellularLocation>
        <location evidence="6">Cell membrane</location>
        <topology evidence="6">Multi-pass membrane protein</topology>
    </subcellularLocation>
    <subcellularLocation>
        <location evidence="1">Membrane</location>
        <topology evidence="1">Multi-pass membrane protein</topology>
    </subcellularLocation>
</comment>
<comment type="caution">
    <text evidence="8">The sequence shown here is derived from an EMBL/GenBank/DDBJ whole genome shotgun (WGS) entry which is preliminary data.</text>
</comment>
<organism evidence="8 9">
    <name type="scientific">Bacillus mycoides</name>
    <dbReference type="NCBI Taxonomy" id="1405"/>
    <lineage>
        <taxon>Bacteria</taxon>
        <taxon>Bacillati</taxon>
        <taxon>Bacillota</taxon>
        <taxon>Bacilli</taxon>
        <taxon>Bacillales</taxon>
        <taxon>Bacillaceae</taxon>
        <taxon>Bacillus</taxon>
        <taxon>Bacillus cereus group</taxon>
    </lineage>
</organism>
<dbReference type="AlphaFoldDB" id="A0A3D9VDG8"/>
<keyword evidence="4 6" id="KW-1133">Transmembrane helix</keyword>
<keyword evidence="2 6" id="KW-0813">Transport</keyword>
<evidence type="ECO:0000256" key="4">
    <source>
        <dbReference type="ARBA" id="ARBA00022989"/>
    </source>
</evidence>
<dbReference type="Proteomes" id="UP000256530">
    <property type="component" value="Unassembled WGS sequence"/>
</dbReference>
<gene>
    <name evidence="8" type="ORF">DET55_1072</name>
</gene>
<evidence type="ECO:0000256" key="5">
    <source>
        <dbReference type="ARBA" id="ARBA00023136"/>
    </source>
</evidence>
<feature type="transmembrane region" description="Helical" evidence="6">
    <location>
        <begin position="154"/>
        <end position="174"/>
    </location>
</feature>
<evidence type="ECO:0000259" key="7">
    <source>
        <dbReference type="PROSITE" id="PS50928"/>
    </source>
</evidence>
<dbReference type="RefSeq" id="WP_113935986.1">
    <property type="nucleotide sequence ID" value="NZ_QTTY01000007.1"/>
</dbReference>
<keyword evidence="5 6" id="KW-0472">Membrane</keyword>
<evidence type="ECO:0000256" key="2">
    <source>
        <dbReference type="ARBA" id="ARBA00022448"/>
    </source>
</evidence>
<proteinExistence type="inferred from homology"/>
<feature type="transmembrane region" description="Helical" evidence="6">
    <location>
        <begin position="117"/>
        <end position="142"/>
    </location>
</feature>
<dbReference type="SUPFAM" id="SSF161098">
    <property type="entry name" value="MetI-like"/>
    <property type="match status" value="1"/>
</dbReference>
<dbReference type="Gene3D" id="1.10.3720.10">
    <property type="entry name" value="MetI-like"/>
    <property type="match status" value="1"/>
</dbReference>
<keyword evidence="3 6" id="KW-0812">Transmembrane</keyword>
<name>A0A3D9VDG8_BACMY</name>
<dbReference type="InterPro" id="IPR000515">
    <property type="entry name" value="MetI-like"/>
</dbReference>
<evidence type="ECO:0000313" key="8">
    <source>
        <dbReference type="EMBL" id="REF38763.1"/>
    </source>
</evidence>
<evidence type="ECO:0000256" key="6">
    <source>
        <dbReference type="RuleBase" id="RU363032"/>
    </source>
</evidence>
<evidence type="ECO:0000256" key="3">
    <source>
        <dbReference type="ARBA" id="ARBA00022692"/>
    </source>
</evidence>
<dbReference type="PANTHER" id="PTHR43839:SF3">
    <property type="entry name" value="OLIGOPEPTIDE ABC TRANSPORTER, PERMEASE PROTEIN"/>
    <property type="match status" value="1"/>
</dbReference>
<evidence type="ECO:0000256" key="1">
    <source>
        <dbReference type="ARBA" id="ARBA00004141"/>
    </source>
</evidence>
<dbReference type="InterPro" id="IPR035906">
    <property type="entry name" value="MetI-like_sf"/>
</dbReference>
<dbReference type="Pfam" id="PF00528">
    <property type="entry name" value="BPD_transp_1"/>
    <property type="match status" value="1"/>
</dbReference>
<comment type="similarity">
    <text evidence="6">Belongs to the binding-protein-dependent transport system permease family.</text>
</comment>
<reference evidence="8 9" key="1">
    <citation type="submission" date="2018-08" db="EMBL/GenBank/DDBJ databases">
        <title>Freshwater and sediment microbial communities from various areas in North America, analyzing microbe dynamics in response to fracking.</title>
        <authorList>
            <person name="Lamendella R."/>
        </authorList>
    </citation>
    <scope>NUCLEOTIDE SEQUENCE [LARGE SCALE GENOMIC DNA]</scope>
    <source>
        <strain evidence="8 9">DB-1</strain>
    </source>
</reference>
<dbReference type="GO" id="GO:0055085">
    <property type="term" value="P:transmembrane transport"/>
    <property type="evidence" value="ECO:0007669"/>
    <property type="project" value="InterPro"/>
</dbReference>
<accession>A0A3D9VDG8</accession>
<feature type="transmembrane region" description="Helical" evidence="6">
    <location>
        <begin position="270"/>
        <end position="289"/>
    </location>
</feature>
<evidence type="ECO:0000313" key="9">
    <source>
        <dbReference type="Proteomes" id="UP000256530"/>
    </source>
</evidence>
<dbReference type="CDD" id="cd06261">
    <property type="entry name" value="TM_PBP2"/>
    <property type="match status" value="1"/>
</dbReference>
<dbReference type="GO" id="GO:0005886">
    <property type="term" value="C:plasma membrane"/>
    <property type="evidence" value="ECO:0007669"/>
    <property type="project" value="UniProtKB-SubCell"/>
</dbReference>
<feature type="transmembrane region" description="Helical" evidence="6">
    <location>
        <begin position="81"/>
        <end position="105"/>
    </location>
</feature>
<dbReference type="PANTHER" id="PTHR43839">
    <property type="entry name" value="OPPC IN A BINDING PROTEIN-DEPENDENT TRANSPORT SYSTEM"/>
    <property type="match status" value="1"/>
</dbReference>
<feature type="domain" description="ABC transmembrane type-1" evidence="7">
    <location>
        <begin position="79"/>
        <end position="283"/>
    </location>
</feature>
<feature type="transmembrane region" description="Helical" evidence="6">
    <location>
        <begin position="12"/>
        <end position="31"/>
    </location>
</feature>
<dbReference type="PROSITE" id="PS50928">
    <property type="entry name" value="ABC_TM1"/>
    <property type="match status" value="1"/>
</dbReference>
<feature type="transmembrane region" description="Helical" evidence="6">
    <location>
        <begin position="224"/>
        <end position="244"/>
    </location>
</feature>
<protein>
    <submittedName>
        <fullName evidence="8">Peptide/nickel transport system permease protein</fullName>
    </submittedName>
</protein>
<sequence length="329" mass="36988">MWNYLKRDKRFWLGGLFLTILMVLSIGNTVFNDGNIHKVILQYDKTGYPEVPPFPPSMQFLFGTDRAGYDLLNLIIEGAKWTIGFAIVVAILRMVLGVIIGFLLGAYVKRGFKKIEAFFDSFTIVPMVMICYFILSEVLIYANGTIPAPFYQRLLFQLAVIVLLSVPTLSLYAANEVRKLQTEEFVEAAKILGGGKLYIVVKHILPHLVPTFIIMLMQQFVQTLTLLLHLGLLTLFFGGTVLYGDEADSVTHEWTGLIGMYYPSLSADTWIPMVPIIFFSLTVLAANKITDSIQDSLEKNRAASISVKNTNKSVLQVPENELFTFKHQA</sequence>